<dbReference type="Proteomes" id="UP000020773">
    <property type="component" value="Unassembled WGS sequence"/>
</dbReference>
<feature type="transmembrane region" description="Helical" evidence="1">
    <location>
        <begin position="21"/>
        <end position="38"/>
    </location>
</feature>
<keyword evidence="1" id="KW-1133">Transmembrane helix</keyword>
<gene>
    <name evidence="2" type="ORF">M125_5693</name>
</gene>
<comment type="caution">
    <text evidence="2">The sequence shown here is derived from an EMBL/GenBank/DDBJ whole genome shotgun (WGS) entry which is preliminary data.</text>
</comment>
<dbReference type="EMBL" id="JGDB01000397">
    <property type="protein sequence ID" value="EXY87681.1"/>
    <property type="molecule type" value="Genomic_DNA"/>
</dbReference>
<evidence type="ECO:0000313" key="3">
    <source>
        <dbReference type="Proteomes" id="UP000020773"/>
    </source>
</evidence>
<organism evidence="2 3">
    <name type="scientific">Bacteroides fragilis str. 3998T(B)3</name>
    <dbReference type="NCBI Taxonomy" id="1339316"/>
    <lineage>
        <taxon>Bacteria</taxon>
        <taxon>Pseudomonadati</taxon>
        <taxon>Bacteroidota</taxon>
        <taxon>Bacteroidia</taxon>
        <taxon>Bacteroidales</taxon>
        <taxon>Bacteroidaceae</taxon>
        <taxon>Bacteroides</taxon>
    </lineage>
</organism>
<reference evidence="2 3" key="1">
    <citation type="submission" date="2014-02" db="EMBL/GenBank/DDBJ databases">
        <authorList>
            <person name="Sears C."/>
            <person name="Carroll K."/>
            <person name="Sack B.R."/>
            <person name="Qadri F."/>
            <person name="Myers L.L."/>
            <person name="Chung G.-T."/>
            <person name="Escheverria P."/>
            <person name="Fraser C.M."/>
            <person name="Sadzewicz L."/>
            <person name="Shefchek K.A."/>
            <person name="Tallon L."/>
            <person name="Das S.P."/>
            <person name="Daugherty S."/>
            <person name="Mongodin E.F."/>
        </authorList>
    </citation>
    <scope>NUCLEOTIDE SEQUENCE [LARGE SCALE GENOMIC DNA]</scope>
    <source>
        <strain evidence="3">3998T(B)3</strain>
    </source>
</reference>
<keyword evidence="1" id="KW-0472">Membrane</keyword>
<proteinExistence type="predicted"/>
<sequence length="40" mass="4840">MGITNCRGPFMMLKRLLEDAFIDYAYFMITKVFFFPIIRE</sequence>
<evidence type="ECO:0000313" key="2">
    <source>
        <dbReference type="EMBL" id="EXY87681.1"/>
    </source>
</evidence>
<keyword evidence="1" id="KW-0812">Transmembrane</keyword>
<dbReference type="AlphaFoldDB" id="A0A015UXF1"/>
<name>A0A015UXF1_BACFG</name>
<evidence type="ECO:0008006" key="4">
    <source>
        <dbReference type="Google" id="ProtNLM"/>
    </source>
</evidence>
<evidence type="ECO:0000256" key="1">
    <source>
        <dbReference type="SAM" id="Phobius"/>
    </source>
</evidence>
<protein>
    <recommendedName>
        <fullName evidence="4">Transmembrane protein</fullName>
    </recommendedName>
</protein>
<accession>A0A015UXF1</accession>